<dbReference type="KEGG" id="pti:PHATRDRAFT_47006"/>
<feature type="signal peptide" evidence="2">
    <location>
        <begin position="1"/>
        <end position="18"/>
    </location>
</feature>
<dbReference type="RefSeq" id="XP_002181314.1">
    <property type="nucleotide sequence ID" value="XM_002181278.1"/>
</dbReference>
<keyword evidence="2" id="KW-0732">Signal</keyword>
<reference evidence="3 4" key="1">
    <citation type="journal article" date="2008" name="Nature">
        <title>The Phaeodactylum genome reveals the evolutionary history of diatom genomes.</title>
        <authorList>
            <person name="Bowler C."/>
            <person name="Allen A.E."/>
            <person name="Badger J.H."/>
            <person name="Grimwood J."/>
            <person name="Jabbari K."/>
            <person name="Kuo A."/>
            <person name="Maheswari U."/>
            <person name="Martens C."/>
            <person name="Maumus F."/>
            <person name="Otillar R.P."/>
            <person name="Rayko E."/>
            <person name="Salamov A."/>
            <person name="Vandepoele K."/>
            <person name="Beszteri B."/>
            <person name="Gruber A."/>
            <person name="Heijde M."/>
            <person name="Katinka M."/>
            <person name="Mock T."/>
            <person name="Valentin K."/>
            <person name="Verret F."/>
            <person name="Berges J.A."/>
            <person name="Brownlee C."/>
            <person name="Cadoret J.P."/>
            <person name="Chiovitti A."/>
            <person name="Choi C.J."/>
            <person name="Coesel S."/>
            <person name="De Martino A."/>
            <person name="Detter J.C."/>
            <person name="Durkin C."/>
            <person name="Falciatore A."/>
            <person name="Fournet J."/>
            <person name="Haruta M."/>
            <person name="Huysman M.J."/>
            <person name="Jenkins B.D."/>
            <person name="Jiroutova K."/>
            <person name="Jorgensen R.E."/>
            <person name="Joubert Y."/>
            <person name="Kaplan A."/>
            <person name="Kroger N."/>
            <person name="Kroth P.G."/>
            <person name="La Roche J."/>
            <person name="Lindquist E."/>
            <person name="Lommer M."/>
            <person name="Martin-Jezequel V."/>
            <person name="Lopez P.J."/>
            <person name="Lucas S."/>
            <person name="Mangogna M."/>
            <person name="McGinnis K."/>
            <person name="Medlin L.K."/>
            <person name="Montsant A."/>
            <person name="Oudot-Le Secq M.P."/>
            <person name="Napoli C."/>
            <person name="Obornik M."/>
            <person name="Parker M.S."/>
            <person name="Petit J.L."/>
            <person name="Porcel B.M."/>
            <person name="Poulsen N."/>
            <person name="Robison M."/>
            <person name="Rychlewski L."/>
            <person name="Rynearson T.A."/>
            <person name="Schmutz J."/>
            <person name="Shapiro H."/>
            <person name="Siaut M."/>
            <person name="Stanley M."/>
            <person name="Sussman M.R."/>
            <person name="Taylor A.R."/>
            <person name="Vardi A."/>
            <person name="von Dassow P."/>
            <person name="Vyverman W."/>
            <person name="Willis A."/>
            <person name="Wyrwicz L.S."/>
            <person name="Rokhsar D.S."/>
            <person name="Weissenbach J."/>
            <person name="Armbrust E.V."/>
            <person name="Green B.R."/>
            <person name="Van de Peer Y."/>
            <person name="Grigoriev I.V."/>
        </authorList>
    </citation>
    <scope>NUCLEOTIDE SEQUENCE [LARGE SCALE GENOMIC DNA]</scope>
    <source>
        <strain evidence="3 4">CCAP 1055/1</strain>
    </source>
</reference>
<dbReference type="OrthoDB" id="202059at2759"/>
<feature type="chain" id="PRO_5002852919" evidence="2">
    <location>
        <begin position="19"/>
        <end position="219"/>
    </location>
</feature>
<evidence type="ECO:0000256" key="2">
    <source>
        <dbReference type="SAM" id="SignalP"/>
    </source>
</evidence>
<dbReference type="PaxDb" id="2850-Phatr47006"/>
<evidence type="ECO:0000313" key="3">
    <source>
        <dbReference type="EMBL" id="EEC47237.1"/>
    </source>
</evidence>
<reference evidence="4" key="2">
    <citation type="submission" date="2008-08" db="EMBL/GenBank/DDBJ databases">
        <authorList>
            <consortium name="Diatom Consortium"/>
            <person name="Grigoriev I."/>
            <person name="Grimwood J."/>
            <person name="Kuo A."/>
            <person name="Otillar R.P."/>
            <person name="Salamov A."/>
            <person name="Detter J.C."/>
            <person name="Lindquist E."/>
            <person name="Shapiro H."/>
            <person name="Lucas S."/>
            <person name="Glavina del Rio T."/>
            <person name="Pitluck S."/>
            <person name="Rokhsar D."/>
            <person name="Bowler C."/>
        </authorList>
    </citation>
    <scope>GENOME REANNOTATION</scope>
    <source>
        <strain evidence="4">CCAP 1055/1</strain>
    </source>
</reference>
<accession>B7G249</accession>
<dbReference type="AlphaFoldDB" id="B7G249"/>
<sequence length="219" mass="22985">MTMIKLLLASLLAGLVTAYVTPSRTFGARPSTKLYENFGLGVGEDTYKNQVEQLGGEANYKQWVNKVQDNSFLNRKYNVVRRVRELDLLGKTADQGILSKLEAQGLSLEKIEQILPALEKAGALSLVGNNQQLLVNGLAPVVIEGAPILLPLVSAAIGAGPSAFFAAAATSGAIEFYLLANNVEIPLIGLPAGVLFGLLLVPLTLASAGAGIALASLKD</sequence>
<gene>
    <name evidence="3" type="ORF">PHATRDRAFT_47006</name>
</gene>
<dbReference type="Proteomes" id="UP000000759">
    <property type="component" value="Chromosome 12"/>
</dbReference>
<dbReference type="HOGENOM" id="CLU_1172732_0_0_1"/>
<feature type="transmembrane region" description="Helical" evidence="1">
    <location>
        <begin position="194"/>
        <end position="217"/>
    </location>
</feature>
<dbReference type="InParanoid" id="B7G249"/>
<keyword evidence="1" id="KW-0812">Transmembrane</keyword>
<dbReference type="GeneID" id="7202239"/>
<dbReference type="OMA" id="LVGNNQQ"/>
<evidence type="ECO:0000313" key="4">
    <source>
        <dbReference type="Proteomes" id="UP000000759"/>
    </source>
</evidence>
<name>B7G249_PHATC</name>
<dbReference type="eggNOG" id="ENOG502S9M5">
    <property type="taxonomic scope" value="Eukaryota"/>
</dbReference>
<protein>
    <submittedName>
        <fullName evidence="3">Uncharacterized protein</fullName>
    </submittedName>
</protein>
<proteinExistence type="predicted"/>
<evidence type="ECO:0000256" key="1">
    <source>
        <dbReference type="SAM" id="Phobius"/>
    </source>
</evidence>
<keyword evidence="1" id="KW-1133">Transmembrane helix</keyword>
<keyword evidence="1" id="KW-0472">Membrane</keyword>
<organism evidence="3 4">
    <name type="scientific">Phaeodactylum tricornutum (strain CCAP 1055/1)</name>
    <dbReference type="NCBI Taxonomy" id="556484"/>
    <lineage>
        <taxon>Eukaryota</taxon>
        <taxon>Sar</taxon>
        <taxon>Stramenopiles</taxon>
        <taxon>Ochrophyta</taxon>
        <taxon>Bacillariophyta</taxon>
        <taxon>Bacillariophyceae</taxon>
        <taxon>Bacillariophycidae</taxon>
        <taxon>Naviculales</taxon>
        <taxon>Phaeodactylaceae</taxon>
        <taxon>Phaeodactylum</taxon>
    </lineage>
</organism>
<keyword evidence="4" id="KW-1185">Reference proteome</keyword>
<dbReference type="EMBL" id="CM000614">
    <property type="protein sequence ID" value="EEC47237.1"/>
    <property type="molecule type" value="Genomic_DNA"/>
</dbReference>